<name>A0A059FZA2_9PROT</name>
<dbReference type="CDD" id="cd03109">
    <property type="entry name" value="DTBS"/>
    <property type="match status" value="1"/>
</dbReference>
<feature type="active site" evidence="2">
    <location>
        <position position="37"/>
    </location>
</feature>
<dbReference type="SUPFAM" id="SSF52540">
    <property type="entry name" value="P-loop containing nucleoside triphosphate hydrolases"/>
    <property type="match status" value="1"/>
</dbReference>
<dbReference type="AlphaFoldDB" id="A0A059FZA2"/>
<dbReference type="PANTHER" id="PTHR43210">
    <property type="entry name" value="DETHIOBIOTIN SYNTHETASE"/>
    <property type="match status" value="1"/>
</dbReference>
<feature type="binding site" evidence="2">
    <location>
        <begin position="117"/>
        <end position="120"/>
    </location>
    <ligand>
        <name>ATP</name>
        <dbReference type="ChEBI" id="CHEBI:30616"/>
    </ligand>
</feature>
<keyword evidence="2" id="KW-0479">Metal-binding</keyword>
<sequence>MRSYFVTATGTDIGKTYVSARLISAWRAQGYVAQATKPVMSGFAEDALEQSDAGRLLTAMGRAVTPASVAEICLHRLAPPLSPNVAMRQAGVRQDYPEILAFVRDRLSDGGDCHLVEGAGGVMSPLTDEKLQIDLMADLQLPIILITAAYLGSVSHTLTALYALSARGLKVSAVAISQPFSSGDDLSAFAGELNRFRDVPVFGIPHGHDAAALGTALLQQDA</sequence>
<evidence type="ECO:0000313" key="3">
    <source>
        <dbReference type="EMBL" id="KCZ95797.1"/>
    </source>
</evidence>
<comment type="caution">
    <text evidence="2">Lacks conserved residue(s) required for the propagation of feature annotation.</text>
</comment>
<comment type="similarity">
    <text evidence="2">Belongs to the dethiobiotin synthetase family.</text>
</comment>
<dbReference type="HAMAP" id="MF_00336">
    <property type="entry name" value="BioD"/>
    <property type="match status" value="1"/>
</dbReference>
<comment type="subunit">
    <text evidence="2">Homodimer.</text>
</comment>
<dbReference type="GO" id="GO:0009102">
    <property type="term" value="P:biotin biosynthetic process"/>
    <property type="evidence" value="ECO:0007669"/>
    <property type="project" value="UniProtKB-UniRule"/>
</dbReference>
<dbReference type="EC" id="6.3.3.3" evidence="2"/>
<feature type="binding site" evidence="2">
    <location>
        <position position="52"/>
    </location>
    <ligand>
        <name>ATP</name>
        <dbReference type="ChEBI" id="CHEBI:30616"/>
    </ligand>
</feature>
<accession>A0A059FZA2</accession>
<evidence type="ECO:0000256" key="2">
    <source>
        <dbReference type="HAMAP-Rule" id="MF_00336"/>
    </source>
</evidence>
<comment type="function">
    <text evidence="2">Catalyzes a mechanistically unusual reaction, the ATP-dependent insertion of CO2 between the N7 and N8 nitrogen atoms of 7,8-diaminopelargonic acid (DAPA, also called 7,8-diammoniononanoate) to form a ureido ring.</text>
</comment>
<dbReference type="InterPro" id="IPR027417">
    <property type="entry name" value="P-loop_NTPase"/>
</dbReference>
<dbReference type="GO" id="GO:0000287">
    <property type="term" value="F:magnesium ion binding"/>
    <property type="evidence" value="ECO:0007669"/>
    <property type="project" value="UniProtKB-UniRule"/>
</dbReference>
<dbReference type="RefSeq" id="WP_011646267.1">
    <property type="nucleotide sequence ID" value="NZ_ARYI01000002.1"/>
</dbReference>
<comment type="catalytic activity">
    <reaction evidence="2">
        <text>(7R,8S)-7,8-diammoniononanoate + CO2 + ATP = (4R,5S)-dethiobiotin + ADP + phosphate + 3 H(+)</text>
        <dbReference type="Rhea" id="RHEA:15805"/>
        <dbReference type="ChEBI" id="CHEBI:15378"/>
        <dbReference type="ChEBI" id="CHEBI:16526"/>
        <dbReference type="ChEBI" id="CHEBI:30616"/>
        <dbReference type="ChEBI" id="CHEBI:43474"/>
        <dbReference type="ChEBI" id="CHEBI:149469"/>
        <dbReference type="ChEBI" id="CHEBI:149473"/>
        <dbReference type="ChEBI" id="CHEBI:456216"/>
        <dbReference type="EC" id="6.3.3.3"/>
    </reaction>
</comment>
<feature type="binding site" evidence="2">
    <location>
        <position position="52"/>
    </location>
    <ligand>
        <name>Mg(2+)</name>
        <dbReference type="ChEBI" id="CHEBI:18420"/>
    </ligand>
</feature>
<protein>
    <recommendedName>
        <fullName evidence="2">ATP-dependent dethiobiotin synthetase BioD</fullName>
        <ecNumber evidence="2">6.3.3.3</ecNumber>
    </recommendedName>
    <alternativeName>
        <fullName evidence="2">DTB synthetase</fullName>
        <shortName evidence="2">DTBS</shortName>
    </alternativeName>
    <alternativeName>
        <fullName evidence="2">Dethiobiotin synthase</fullName>
    </alternativeName>
</protein>
<dbReference type="GO" id="GO:0005524">
    <property type="term" value="F:ATP binding"/>
    <property type="evidence" value="ECO:0007669"/>
    <property type="project" value="UniProtKB-UniRule"/>
</dbReference>
<organism evidence="3 4">
    <name type="scientific">Hyphomonas hirschiana VP5</name>
    <dbReference type="NCBI Taxonomy" id="1280951"/>
    <lineage>
        <taxon>Bacteria</taxon>
        <taxon>Pseudomonadati</taxon>
        <taxon>Pseudomonadota</taxon>
        <taxon>Alphaproteobacteria</taxon>
        <taxon>Hyphomonadales</taxon>
        <taxon>Hyphomonadaceae</taxon>
        <taxon>Hyphomonas</taxon>
    </lineage>
</organism>
<keyword evidence="1 2" id="KW-0093">Biotin biosynthesis</keyword>
<keyword evidence="4" id="KW-1185">Reference proteome</keyword>
<dbReference type="NCBIfam" id="TIGR00347">
    <property type="entry name" value="bioD"/>
    <property type="match status" value="1"/>
</dbReference>
<proteinExistence type="inferred from homology"/>
<reference evidence="3 4" key="1">
    <citation type="submission" date="2013-04" db="EMBL/GenBank/DDBJ databases">
        <title>Hyphomonas hirschiana VP5 Genome Sequencing.</title>
        <authorList>
            <person name="Lai Q."/>
            <person name="Shao Z."/>
        </authorList>
    </citation>
    <scope>NUCLEOTIDE SEQUENCE [LARGE SCALE GENOMIC DNA]</scope>
    <source>
        <strain evidence="3 4">VP5</strain>
    </source>
</reference>
<comment type="pathway">
    <text evidence="2">Cofactor biosynthesis; biotin biosynthesis; biotin from 7,8-diaminononanoate: step 1/2.</text>
</comment>
<dbReference type="PIRSF" id="PIRSF006755">
    <property type="entry name" value="DTB_synth"/>
    <property type="match status" value="1"/>
</dbReference>
<keyword evidence="2" id="KW-0547">Nucleotide-binding</keyword>
<comment type="cofactor">
    <cofactor evidence="2">
        <name>Mg(2+)</name>
        <dbReference type="ChEBI" id="CHEBI:18420"/>
    </cofactor>
</comment>
<comment type="caution">
    <text evidence="3">The sequence shown here is derived from an EMBL/GenBank/DDBJ whole genome shotgun (WGS) entry which is preliminary data.</text>
</comment>
<dbReference type="GO" id="GO:0005829">
    <property type="term" value="C:cytosol"/>
    <property type="evidence" value="ECO:0007669"/>
    <property type="project" value="TreeGrafter"/>
</dbReference>
<feature type="binding site" evidence="2">
    <location>
        <position position="117"/>
    </location>
    <ligand>
        <name>Mg(2+)</name>
        <dbReference type="ChEBI" id="CHEBI:18420"/>
    </ligand>
</feature>
<dbReference type="Pfam" id="PF13500">
    <property type="entry name" value="AAA_26"/>
    <property type="match status" value="1"/>
</dbReference>
<comment type="subcellular location">
    <subcellularLocation>
        <location evidence="2">Cytoplasm</location>
    </subcellularLocation>
</comment>
<keyword evidence="2" id="KW-0436">Ligase</keyword>
<dbReference type="UniPathway" id="UPA00078">
    <property type="reaction ID" value="UER00161"/>
</dbReference>
<dbReference type="Proteomes" id="UP000025061">
    <property type="component" value="Unassembled WGS sequence"/>
</dbReference>
<dbReference type="InterPro" id="IPR004472">
    <property type="entry name" value="DTB_synth_BioD"/>
</dbReference>
<feature type="binding site" evidence="2">
    <location>
        <begin position="12"/>
        <end position="17"/>
    </location>
    <ligand>
        <name>ATP</name>
        <dbReference type="ChEBI" id="CHEBI:30616"/>
    </ligand>
</feature>
<feature type="binding site" evidence="2">
    <location>
        <begin position="205"/>
        <end position="207"/>
    </location>
    <ligand>
        <name>ATP</name>
        <dbReference type="ChEBI" id="CHEBI:30616"/>
    </ligand>
</feature>
<dbReference type="GO" id="GO:0004141">
    <property type="term" value="F:dethiobiotin synthase activity"/>
    <property type="evidence" value="ECO:0007669"/>
    <property type="project" value="UniProtKB-UniRule"/>
</dbReference>
<keyword evidence="2" id="KW-0963">Cytoplasm</keyword>
<evidence type="ECO:0000256" key="1">
    <source>
        <dbReference type="ARBA" id="ARBA00022756"/>
    </source>
</evidence>
<dbReference type="EMBL" id="ARYI01000002">
    <property type="protein sequence ID" value="KCZ95797.1"/>
    <property type="molecule type" value="Genomic_DNA"/>
</dbReference>
<gene>
    <name evidence="2" type="primary">bioD</name>
    <name evidence="3" type="ORF">HHI_03462</name>
</gene>
<keyword evidence="2" id="KW-0067">ATP-binding</keyword>
<dbReference type="PATRIC" id="fig|1280951.3.peg.703"/>
<keyword evidence="2" id="KW-0460">Magnesium</keyword>
<dbReference type="Gene3D" id="3.40.50.300">
    <property type="entry name" value="P-loop containing nucleotide triphosphate hydrolases"/>
    <property type="match status" value="1"/>
</dbReference>
<feature type="binding site" evidence="2">
    <location>
        <position position="41"/>
    </location>
    <ligand>
        <name>substrate</name>
    </ligand>
</feature>
<feature type="binding site" evidence="2">
    <location>
        <position position="16"/>
    </location>
    <ligand>
        <name>Mg(2+)</name>
        <dbReference type="ChEBI" id="CHEBI:18420"/>
    </ligand>
</feature>
<dbReference type="PANTHER" id="PTHR43210:SF5">
    <property type="entry name" value="DETHIOBIOTIN SYNTHETASE"/>
    <property type="match status" value="1"/>
</dbReference>
<feature type="binding site" evidence="2">
    <location>
        <begin position="177"/>
        <end position="178"/>
    </location>
    <ligand>
        <name>ATP</name>
        <dbReference type="ChEBI" id="CHEBI:30616"/>
    </ligand>
</feature>
<evidence type="ECO:0000313" key="4">
    <source>
        <dbReference type="Proteomes" id="UP000025061"/>
    </source>
</evidence>
<dbReference type="OrthoDB" id="9802097at2"/>